<dbReference type="CDD" id="cd00067">
    <property type="entry name" value="GAL4"/>
    <property type="match status" value="1"/>
</dbReference>
<reference evidence="8 9" key="1">
    <citation type="submission" date="2019-06" db="EMBL/GenBank/DDBJ databases">
        <title>Wine fermentation using esterase from Monascus purpureus.</title>
        <authorList>
            <person name="Geng C."/>
            <person name="Zhang Y."/>
        </authorList>
    </citation>
    <scope>NUCLEOTIDE SEQUENCE [LARGE SCALE GENOMIC DNA]</scope>
    <source>
        <strain evidence="8">HQ1</strain>
    </source>
</reference>
<dbReference type="GO" id="GO:0008270">
    <property type="term" value="F:zinc ion binding"/>
    <property type="evidence" value="ECO:0007669"/>
    <property type="project" value="InterPro"/>
</dbReference>
<feature type="region of interest" description="Disordered" evidence="6">
    <location>
        <begin position="58"/>
        <end position="79"/>
    </location>
</feature>
<feature type="domain" description="Zn(2)-C6 fungal-type" evidence="7">
    <location>
        <begin position="19"/>
        <end position="49"/>
    </location>
</feature>
<keyword evidence="2" id="KW-0805">Transcription regulation</keyword>
<dbReference type="InterPro" id="IPR001138">
    <property type="entry name" value="Zn2Cys6_DnaBD"/>
</dbReference>
<comment type="subcellular location">
    <subcellularLocation>
        <location evidence="1">Nucleus</location>
    </subcellularLocation>
</comment>
<dbReference type="Pfam" id="PF11951">
    <property type="entry name" value="Fungal_trans_2"/>
    <property type="match status" value="1"/>
</dbReference>
<dbReference type="InterPro" id="IPR036864">
    <property type="entry name" value="Zn2-C6_fun-type_DNA-bd_sf"/>
</dbReference>
<dbReference type="EMBL" id="VIFY01000107">
    <property type="protein sequence ID" value="TQB70456.1"/>
    <property type="molecule type" value="Genomic_DNA"/>
</dbReference>
<dbReference type="PANTHER" id="PTHR37534:SF49">
    <property type="entry name" value="LYSINE BIOSYNTHESIS REGULATORY PROTEIN LYS14"/>
    <property type="match status" value="1"/>
</dbReference>
<organism evidence="8 9">
    <name type="scientific">Monascus purpureus</name>
    <name type="common">Red mold</name>
    <name type="synonym">Monascus anka</name>
    <dbReference type="NCBI Taxonomy" id="5098"/>
    <lineage>
        <taxon>Eukaryota</taxon>
        <taxon>Fungi</taxon>
        <taxon>Dikarya</taxon>
        <taxon>Ascomycota</taxon>
        <taxon>Pezizomycotina</taxon>
        <taxon>Eurotiomycetes</taxon>
        <taxon>Eurotiomycetidae</taxon>
        <taxon>Eurotiales</taxon>
        <taxon>Aspergillaceae</taxon>
        <taxon>Monascus</taxon>
    </lineage>
</organism>
<dbReference type="Pfam" id="PF00172">
    <property type="entry name" value="Zn_clus"/>
    <property type="match status" value="1"/>
</dbReference>
<feature type="compositionally biased region" description="Polar residues" evidence="6">
    <location>
        <begin position="163"/>
        <end position="186"/>
    </location>
</feature>
<evidence type="ECO:0000256" key="2">
    <source>
        <dbReference type="ARBA" id="ARBA00023015"/>
    </source>
</evidence>
<dbReference type="GO" id="GO:0000981">
    <property type="term" value="F:DNA-binding transcription factor activity, RNA polymerase II-specific"/>
    <property type="evidence" value="ECO:0007669"/>
    <property type="project" value="InterPro"/>
</dbReference>
<keyword evidence="3" id="KW-0238">DNA-binding</keyword>
<dbReference type="PROSITE" id="PS00463">
    <property type="entry name" value="ZN2_CY6_FUNGAL_1"/>
    <property type="match status" value="1"/>
</dbReference>
<dbReference type="InterPro" id="IPR021858">
    <property type="entry name" value="Fun_TF"/>
</dbReference>
<dbReference type="GO" id="GO:0045944">
    <property type="term" value="P:positive regulation of transcription by RNA polymerase II"/>
    <property type="evidence" value="ECO:0007669"/>
    <property type="project" value="TreeGrafter"/>
</dbReference>
<dbReference type="GO" id="GO:0000976">
    <property type="term" value="F:transcription cis-regulatory region binding"/>
    <property type="evidence" value="ECO:0007669"/>
    <property type="project" value="TreeGrafter"/>
</dbReference>
<dbReference type="Gene3D" id="4.10.240.10">
    <property type="entry name" value="Zn(2)-C6 fungal-type DNA-binding domain"/>
    <property type="match status" value="1"/>
</dbReference>
<evidence type="ECO:0000259" key="7">
    <source>
        <dbReference type="PROSITE" id="PS50048"/>
    </source>
</evidence>
<dbReference type="PANTHER" id="PTHR37534">
    <property type="entry name" value="TRANSCRIPTIONAL ACTIVATOR PROTEIN UGA3"/>
    <property type="match status" value="1"/>
</dbReference>
<dbReference type="STRING" id="5098.A0A507QPS7"/>
<dbReference type="AlphaFoldDB" id="A0A507QPS7"/>
<feature type="compositionally biased region" description="Polar residues" evidence="6">
    <location>
        <begin position="66"/>
        <end position="79"/>
    </location>
</feature>
<evidence type="ECO:0000256" key="6">
    <source>
        <dbReference type="SAM" id="MobiDB-lite"/>
    </source>
</evidence>
<evidence type="ECO:0000256" key="5">
    <source>
        <dbReference type="ARBA" id="ARBA00023242"/>
    </source>
</evidence>
<feature type="region of interest" description="Disordered" evidence="6">
    <location>
        <begin position="158"/>
        <end position="188"/>
    </location>
</feature>
<dbReference type="SUPFAM" id="SSF57701">
    <property type="entry name" value="Zn2/Cys6 DNA-binding domain"/>
    <property type="match status" value="1"/>
</dbReference>
<protein>
    <recommendedName>
        <fullName evidence="7">Zn(2)-C6 fungal-type domain-containing protein</fullName>
    </recommendedName>
</protein>
<evidence type="ECO:0000313" key="9">
    <source>
        <dbReference type="Proteomes" id="UP000319663"/>
    </source>
</evidence>
<proteinExistence type="predicted"/>
<keyword evidence="9" id="KW-1185">Reference proteome</keyword>
<dbReference type="PROSITE" id="PS50048">
    <property type="entry name" value="ZN2_CY6_FUNGAL_2"/>
    <property type="match status" value="1"/>
</dbReference>
<sequence>MQAPHARGTGRSGPRRRTGCMTCRARKVKCGEEKPVCTHCTRLRLRCKYTPAIVGSSLRRRDERPTVSSASGTTSQRPDANFFNTVLRFDEQQLLPETSFPSLVNGNAGQSSSSDLPDSFDMLGLIGAITSELQQKHFDLSNGRSDFMTLAAFPSLTDGSDAGPSQRQAMSNVGGPSSTGDASAVSSVHRDAGAGPSIVAIWPESRTAYEEQLLLHFTSIDEPPVIFSPCRMEWKYMKQAMVALLSESGSLLNAIYCFSDIHKAIADGNRWEAAHMYYQLASSEIQSCVLGDVTTPMLKKIFSAMLLLMLSELLSYPELCRLGTSHLHSAYLLLDRFYKQTQSWTGLSRLVISWVALLDVKSLVAGREGDPLVELGNVSESVIRHLEGDVSQSERPARASVNGNNFDDCFSSPSFLVYDAIVGPVFRFHSLTQQVIRRIVDMDLHHRSRGTLNDEFEVLQIAHKVGADLEMLWNFRPPVIDVYNRPDELLDTLNPSLAVEVCGTFRQYVANFLAIFIYLHRVAFAIYPRTDRVNGAVRKIIQLATIDSKDGRPIASGFLWPLFIAGLEASLEQRQWIMREIRQMVDQDCAILRHPNAEKLLLLLDEMTKRQDATRTWADSKCVRRELFPDFFVMI</sequence>
<dbReference type="SMART" id="SM00066">
    <property type="entry name" value="GAL4"/>
    <property type="match status" value="1"/>
</dbReference>
<accession>A0A507QPS7</accession>
<keyword evidence="5" id="KW-0539">Nucleus</keyword>
<dbReference type="Proteomes" id="UP000319663">
    <property type="component" value="Unassembled WGS sequence"/>
</dbReference>
<name>A0A507QPS7_MONPU</name>
<evidence type="ECO:0000256" key="4">
    <source>
        <dbReference type="ARBA" id="ARBA00023163"/>
    </source>
</evidence>
<evidence type="ECO:0000313" key="8">
    <source>
        <dbReference type="EMBL" id="TQB70456.1"/>
    </source>
</evidence>
<gene>
    <name evidence="8" type="ORF">MPDQ_000424</name>
</gene>
<keyword evidence="4" id="KW-0804">Transcription</keyword>
<dbReference type="GO" id="GO:0005634">
    <property type="term" value="C:nucleus"/>
    <property type="evidence" value="ECO:0007669"/>
    <property type="project" value="UniProtKB-SubCell"/>
</dbReference>
<evidence type="ECO:0000256" key="3">
    <source>
        <dbReference type="ARBA" id="ARBA00023125"/>
    </source>
</evidence>
<evidence type="ECO:0000256" key="1">
    <source>
        <dbReference type="ARBA" id="ARBA00004123"/>
    </source>
</evidence>
<comment type="caution">
    <text evidence="8">The sequence shown here is derived from an EMBL/GenBank/DDBJ whole genome shotgun (WGS) entry which is preliminary data.</text>
</comment>